<reference evidence="2" key="2">
    <citation type="submission" date="2020-05" db="UniProtKB">
        <authorList>
            <consortium name="EnsemblMetazoa"/>
        </authorList>
    </citation>
    <scope>IDENTIFICATION</scope>
    <source>
        <strain evidence="2">IAEA</strain>
    </source>
</reference>
<name>A0A1A9ZEG1_GLOPL</name>
<dbReference type="AlphaFoldDB" id="A0A1A9ZEG1"/>
<keyword evidence="1" id="KW-0812">Transmembrane</keyword>
<evidence type="ECO:0000313" key="2">
    <source>
        <dbReference type="EnsemblMetazoa" id="GPAI012163-PA"/>
    </source>
</evidence>
<sequence length="129" mass="15165">MSSNDNCRYYAKEMSVIIISAIMHVLDISGFYYSIIKTIFTITACAIRILYPYMPELMRKKSKQSQLLPTAVFWKRSRVTRQSQGSYKRDCLLSVQQPQVELRTRTFRLRSKQAVELTNNFVVMRRPVD</sequence>
<keyword evidence="1" id="KW-1133">Transmembrane helix</keyword>
<evidence type="ECO:0000313" key="3">
    <source>
        <dbReference type="Proteomes" id="UP000092445"/>
    </source>
</evidence>
<dbReference type="VEuPathDB" id="VectorBase:GPAI012163"/>
<feature type="transmembrane region" description="Helical" evidence="1">
    <location>
        <begin position="32"/>
        <end position="51"/>
    </location>
</feature>
<proteinExistence type="predicted"/>
<organism evidence="2 3">
    <name type="scientific">Glossina pallidipes</name>
    <name type="common">Tsetse fly</name>
    <dbReference type="NCBI Taxonomy" id="7398"/>
    <lineage>
        <taxon>Eukaryota</taxon>
        <taxon>Metazoa</taxon>
        <taxon>Ecdysozoa</taxon>
        <taxon>Arthropoda</taxon>
        <taxon>Hexapoda</taxon>
        <taxon>Insecta</taxon>
        <taxon>Pterygota</taxon>
        <taxon>Neoptera</taxon>
        <taxon>Endopterygota</taxon>
        <taxon>Diptera</taxon>
        <taxon>Brachycera</taxon>
        <taxon>Muscomorpha</taxon>
        <taxon>Hippoboscoidea</taxon>
        <taxon>Glossinidae</taxon>
        <taxon>Glossina</taxon>
    </lineage>
</organism>
<keyword evidence="3" id="KW-1185">Reference proteome</keyword>
<reference evidence="3" key="1">
    <citation type="submission" date="2014-03" db="EMBL/GenBank/DDBJ databases">
        <authorList>
            <person name="Aksoy S."/>
            <person name="Warren W."/>
            <person name="Wilson R.K."/>
        </authorList>
    </citation>
    <scope>NUCLEOTIDE SEQUENCE [LARGE SCALE GENOMIC DNA]</scope>
    <source>
        <strain evidence="3">IAEA</strain>
    </source>
</reference>
<dbReference type="Proteomes" id="UP000092445">
    <property type="component" value="Unassembled WGS sequence"/>
</dbReference>
<evidence type="ECO:0000256" key="1">
    <source>
        <dbReference type="SAM" id="Phobius"/>
    </source>
</evidence>
<keyword evidence="1" id="KW-0472">Membrane</keyword>
<accession>A0A1A9ZEG1</accession>
<protein>
    <submittedName>
        <fullName evidence="2">Uncharacterized protein</fullName>
    </submittedName>
</protein>
<dbReference type="EnsemblMetazoa" id="GPAI012163-RA">
    <property type="protein sequence ID" value="GPAI012163-PA"/>
    <property type="gene ID" value="GPAI012163"/>
</dbReference>